<keyword evidence="3" id="KW-0963">Cytoplasm</keyword>
<dbReference type="GO" id="GO:0016301">
    <property type="term" value="F:kinase activity"/>
    <property type="evidence" value="ECO:0007669"/>
    <property type="project" value="UniProtKB-KW"/>
</dbReference>
<keyword evidence="7" id="KW-0418">Kinase</keyword>
<comment type="subcellular location">
    <subcellularLocation>
        <location evidence="1">Cytoplasm</location>
    </subcellularLocation>
</comment>
<keyword evidence="6" id="KW-0598">Phosphotransferase system</keyword>
<keyword evidence="10" id="KW-1185">Reference proteome</keyword>
<evidence type="ECO:0000256" key="5">
    <source>
        <dbReference type="ARBA" id="ARBA00022679"/>
    </source>
</evidence>
<dbReference type="PANTHER" id="PTHR33799">
    <property type="entry name" value="PTS PERMEASE-RELATED-RELATED"/>
    <property type="match status" value="1"/>
</dbReference>
<evidence type="ECO:0000256" key="4">
    <source>
        <dbReference type="ARBA" id="ARBA00022597"/>
    </source>
</evidence>
<sequence>MIKILIVTHGPLAGALRESAAMFFGDQADDICTIGLFPTENPEDLKDKICSEIKNKDDGDGFLIFIDIFGGSPFNMAALAVEELKENHKIECFTGVNMPVLMEALTERESMTIEELTAYLEETSQGTVANLRKSLDI</sequence>
<dbReference type="RefSeq" id="WP_012860412.1">
    <property type="nucleotide sequence ID" value="NC_013517.1"/>
</dbReference>
<dbReference type="AlphaFoldDB" id="D1AFD1"/>
<keyword evidence="5" id="KW-0808">Transferase</keyword>
<accession>D1AFD1</accession>
<reference evidence="10" key="1">
    <citation type="submission" date="2009-09" db="EMBL/GenBank/DDBJ databases">
        <title>The complete chromosome of Sebaldella termitidis ATCC 33386.</title>
        <authorList>
            <consortium name="US DOE Joint Genome Institute (JGI-PGF)"/>
            <person name="Lucas S."/>
            <person name="Copeland A."/>
            <person name="Lapidus A."/>
            <person name="Glavina del Rio T."/>
            <person name="Dalin E."/>
            <person name="Tice H."/>
            <person name="Bruce D."/>
            <person name="Goodwin L."/>
            <person name="Pitluck S."/>
            <person name="Kyrpides N."/>
            <person name="Mavromatis K."/>
            <person name="Ivanova N."/>
            <person name="Mikhailova N."/>
            <person name="Sims D."/>
            <person name="Meincke L."/>
            <person name="Brettin T."/>
            <person name="Detter J.C."/>
            <person name="Han C."/>
            <person name="Larimer F."/>
            <person name="Land M."/>
            <person name="Hauser L."/>
            <person name="Markowitz V."/>
            <person name="Cheng J.F."/>
            <person name="Hugenholtz P."/>
            <person name="Woyke T."/>
            <person name="Wu D."/>
            <person name="Eisen J.A."/>
        </authorList>
    </citation>
    <scope>NUCLEOTIDE SEQUENCE [LARGE SCALE GENOMIC DNA]</scope>
    <source>
        <strain evidence="10">ATCC 33386 / NCTC 11300</strain>
    </source>
</reference>
<name>D1AFD1_SEBTE</name>
<evidence type="ECO:0000259" key="8">
    <source>
        <dbReference type="PROSITE" id="PS51096"/>
    </source>
</evidence>
<dbReference type="GO" id="GO:0016020">
    <property type="term" value="C:membrane"/>
    <property type="evidence" value="ECO:0007669"/>
    <property type="project" value="InterPro"/>
</dbReference>
<dbReference type="EMBL" id="CP001739">
    <property type="protein sequence ID" value="ACZ07816.1"/>
    <property type="molecule type" value="Genomic_DNA"/>
</dbReference>
<dbReference type="STRING" id="526218.Sterm_0948"/>
<dbReference type="GO" id="GO:0009401">
    <property type="term" value="P:phosphoenolpyruvate-dependent sugar phosphotransferase system"/>
    <property type="evidence" value="ECO:0007669"/>
    <property type="project" value="UniProtKB-KW"/>
</dbReference>
<dbReference type="InterPro" id="IPR033887">
    <property type="entry name" value="PTS_IIA_man"/>
</dbReference>
<feature type="domain" description="PTS EIIA type-4" evidence="8">
    <location>
        <begin position="1"/>
        <end position="128"/>
    </location>
</feature>
<evidence type="ECO:0000256" key="6">
    <source>
        <dbReference type="ARBA" id="ARBA00022683"/>
    </source>
</evidence>
<evidence type="ECO:0000256" key="1">
    <source>
        <dbReference type="ARBA" id="ARBA00004496"/>
    </source>
</evidence>
<evidence type="ECO:0000256" key="7">
    <source>
        <dbReference type="ARBA" id="ARBA00022777"/>
    </source>
</evidence>
<dbReference type="Proteomes" id="UP000000845">
    <property type="component" value="Chromosome"/>
</dbReference>
<dbReference type="HOGENOM" id="CLU_123235_1_1_0"/>
<evidence type="ECO:0000313" key="9">
    <source>
        <dbReference type="EMBL" id="ACZ07816.1"/>
    </source>
</evidence>
<protein>
    <submittedName>
        <fullName evidence="9">PTS system fructose subfamily IIA component</fullName>
    </submittedName>
</protein>
<reference evidence="9 10" key="2">
    <citation type="journal article" date="2010" name="Stand. Genomic Sci.">
        <title>Complete genome sequence of Sebaldella termitidis type strain (NCTC 11300).</title>
        <authorList>
            <person name="Harmon-Smith M."/>
            <person name="Celia L."/>
            <person name="Chertkov O."/>
            <person name="Lapidus A."/>
            <person name="Copeland A."/>
            <person name="Glavina Del Rio T."/>
            <person name="Nolan M."/>
            <person name="Lucas S."/>
            <person name="Tice H."/>
            <person name="Cheng J.F."/>
            <person name="Han C."/>
            <person name="Detter J.C."/>
            <person name="Bruce D."/>
            <person name="Goodwin L."/>
            <person name="Pitluck S."/>
            <person name="Pati A."/>
            <person name="Liolios K."/>
            <person name="Ivanova N."/>
            <person name="Mavromatis K."/>
            <person name="Mikhailova N."/>
            <person name="Chen A."/>
            <person name="Palaniappan K."/>
            <person name="Land M."/>
            <person name="Hauser L."/>
            <person name="Chang Y.J."/>
            <person name="Jeffries C.D."/>
            <person name="Brettin T."/>
            <person name="Goker M."/>
            <person name="Beck B."/>
            <person name="Bristow J."/>
            <person name="Eisen J.A."/>
            <person name="Markowitz V."/>
            <person name="Hugenholtz P."/>
            <person name="Kyrpides N.C."/>
            <person name="Klenk H.P."/>
            <person name="Chen F."/>
        </authorList>
    </citation>
    <scope>NUCLEOTIDE SEQUENCE [LARGE SCALE GENOMIC DNA]</scope>
    <source>
        <strain evidence="10">ATCC 33386 / NCTC 11300</strain>
    </source>
</reference>
<evidence type="ECO:0000256" key="3">
    <source>
        <dbReference type="ARBA" id="ARBA00022490"/>
    </source>
</evidence>
<keyword evidence="4" id="KW-0762">Sugar transport</keyword>
<evidence type="ECO:0000313" key="10">
    <source>
        <dbReference type="Proteomes" id="UP000000845"/>
    </source>
</evidence>
<dbReference type="PANTHER" id="PTHR33799:SF1">
    <property type="entry name" value="PTS SYSTEM MANNOSE-SPECIFIC EIIAB COMPONENT-RELATED"/>
    <property type="match status" value="1"/>
</dbReference>
<dbReference type="InterPro" id="IPR004701">
    <property type="entry name" value="PTS_EIIA_man-typ"/>
</dbReference>
<dbReference type="InterPro" id="IPR036662">
    <property type="entry name" value="PTS_EIIA_man-typ_sf"/>
</dbReference>
<dbReference type="CDD" id="cd00006">
    <property type="entry name" value="PTS_IIA_man"/>
    <property type="match status" value="1"/>
</dbReference>
<dbReference type="Gene3D" id="3.40.50.510">
    <property type="entry name" value="Phosphotransferase system, mannose-type IIA component"/>
    <property type="match status" value="1"/>
</dbReference>
<dbReference type="PROSITE" id="PS51096">
    <property type="entry name" value="PTS_EIIA_TYPE_4"/>
    <property type="match status" value="1"/>
</dbReference>
<dbReference type="GO" id="GO:0005737">
    <property type="term" value="C:cytoplasm"/>
    <property type="evidence" value="ECO:0007669"/>
    <property type="project" value="UniProtKB-SubCell"/>
</dbReference>
<dbReference type="KEGG" id="str:Sterm_0948"/>
<organism evidence="9 10">
    <name type="scientific">Sebaldella termitidis (strain ATCC 33386 / NCTC 11300)</name>
    <dbReference type="NCBI Taxonomy" id="526218"/>
    <lineage>
        <taxon>Bacteria</taxon>
        <taxon>Fusobacteriati</taxon>
        <taxon>Fusobacteriota</taxon>
        <taxon>Fusobacteriia</taxon>
        <taxon>Fusobacteriales</taxon>
        <taxon>Leptotrichiaceae</taxon>
        <taxon>Sebaldella</taxon>
    </lineage>
</organism>
<dbReference type="eggNOG" id="COG2893">
    <property type="taxonomic scope" value="Bacteria"/>
</dbReference>
<evidence type="ECO:0000256" key="2">
    <source>
        <dbReference type="ARBA" id="ARBA00022448"/>
    </source>
</evidence>
<gene>
    <name evidence="9" type="ordered locus">Sterm_0948</name>
</gene>
<proteinExistence type="predicted"/>
<dbReference type="InterPro" id="IPR051471">
    <property type="entry name" value="Bacterial_PTS_sugar_comp"/>
</dbReference>
<keyword evidence="2" id="KW-0813">Transport</keyword>
<dbReference type="SUPFAM" id="SSF53062">
    <property type="entry name" value="PTS system fructose IIA component-like"/>
    <property type="match status" value="1"/>
</dbReference>
<dbReference type="Pfam" id="PF03610">
    <property type="entry name" value="EIIA-man"/>
    <property type="match status" value="1"/>
</dbReference>